<organism evidence="1">
    <name type="scientific">Flexilinea flocculi</name>
    <dbReference type="NCBI Taxonomy" id="1678840"/>
    <lineage>
        <taxon>Bacteria</taxon>
        <taxon>Bacillati</taxon>
        <taxon>Chloroflexota</taxon>
        <taxon>Anaerolineae</taxon>
        <taxon>Anaerolineales</taxon>
        <taxon>Anaerolineaceae</taxon>
        <taxon>Flexilinea</taxon>
    </lineage>
</organism>
<dbReference type="RefSeq" id="WP_152024322.1">
    <property type="nucleotide sequence ID" value="NZ_DF968181.1"/>
</dbReference>
<evidence type="ECO:0000313" key="2">
    <source>
        <dbReference type="Proteomes" id="UP000053370"/>
    </source>
</evidence>
<gene>
    <name evidence="1" type="ORF">ATC1_131606</name>
</gene>
<evidence type="ECO:0000313" key="1">
    <source>
        <dbReference type="EMBL" id="GAP41614.1"/>
    </source>
</evidence>
<dbReference type="OrthoDB" id="158206at2"/>
<dbReference type="SUPFAM" id="SSF161187">
    <property type="entry name" value="YfgJ-like"/>
    <property type="match status" value="1"/>
</dbReference>
<dbReference type="AlphaFoldDB" id="A0A0S7BV51"/>
<dbReference type="EMBL" id="DF968181">
    <property type="protein sequence ID" value="GAP41614.1"/>
    <property type="molecule type" value="Genomic_DNA"/>
</dbReference>
<reference evidence="1" key="1">
    <citation type="journal article" date="2015" name="Genome Announc.">
        <title>Draft Genome Sequence of Anaerolineae Strain TC1, a Novel Isolate from a Methanogenic Wastewater Treatment System.</title>
        <authorList>
            <person name="Matsuura N."/>
            <person name="Tourlousse D.M."/>
            <person name="Sun L."/>
            <person name="Toyonaga M."/>
            <person name="Kuroda K."/>
            <person name="Ohashi A."/>
            <person name="Cruz R."/>
            <person name="Yamaguchi T."/>
            <person name="Sekiguchi Y."/>
        </authorList>
    </citation>
    <scope>NUCLEOTIDE SEQUENCE [LARGE SCALE GENOMIC DNA]</scope>
    <source>
        <strain evidence="1">TC1</strain>
    </source>
</reference>
<name>A0A0S7BV51_9CHLR</name>
<sequence length="59" mass="6854">MSFKIILRCPNCGKKLKQIPESRHFFCDQCNDELAMRLIDGKIALLSIRKEKKDSGEKE</sequence>
<dbReference type="Proteomes" id="UP000053370">
    <property type="component" value="Unassembled WGS sequence"/>
</dbReference>
<proteinExistence type="predicted"/>
<accession>A0A0S7BV51</accession>
<protein>
    <submittedName>
        <fullName evidence="1">Uncharacterized protein</fullName>
    </submittedName>
</protein>
<keyword evidence="2" id="KW-1185">Reference proteome</keyword>